<keyword evidence="4" id="KW-1185">Reference proteome</keyword>
<dbReference type="NCBIfam" id="NF004855">
    <property type="entry name" value="PRK06208.1"/>
    <property type="match status" value="1"/>
</dbReference>
<dbReference type="GO" id="GO:0005996">
    <property type="term" value="P:monosaccharide metabolic process"/>
    <property type="evidence" value="ECO:0007669"/>
    <property type="project" value="UniProtKB-ARBA"/>
</dbReference>
<accession>A0A0S2K5Z6</accession>
<dbReference type="InterPro" id="IPR051017">
    <property type="entry name" value="Aldolase-II_Adducin_sf"/>
</dbReference>
<dbReference type="EMBL" id="CP013187">
    <property type="protein sequence ID" value="ALO43824.1"/>
    <property type="molecule type" value="Genomic_DNA"/>
</dbReference>
<evidence type="ECO:0000259" key="2">
    <source>
        <dbReference type="SMART" id="SM01007"/>
    </source>
</evidence>
<evidence type="ECO:0000313" key="4">
    <source>
        <dbReference type="Proteomes" id="UP000061457"/>
    </source>
</evidence>
<reference evidence="3 4" key="1">
    <citation type="submission" date="2015-11" db="EMBL/GenBank/DDBJ databases">
        <authorList>
            <person name="Zhang Y."/>
            <person name="Guo Z."/>
        </authorList>
    </citation>
    <scope>NUCLEOTIDE SEQUENCE [LARGE SCALE GENOMIC DNA]</scope>
    <source>
        <strain evidence="3 4">KCTC 12086</strain>
    </source>
</reference>
<name>A0A0S2K5Z6_9GAMM</name>
<organism evidence="3 4">
    <name type="scientific">Pseudoalteromonas phenolica</name>
    <dbReference type="NCBI Taxonomy" id="161398"/>
    <lineage>
        <taxon>Bacteria</taxon>
        <taxon>Pseudomonadati</taxon>
        <taxon>Pseudomonadota</taxon>
        <taxon>Gammaproteobacteria</taxon>
        <taxon>Alteromonadales</taxon>
        <taxon>Pseudoalteromonadaceae</taxon>
        <taxon>Pseudoalteromonas</taxon>
    </lineage>
</organism>
<feature type="domain" description="Class II aldolase/adducin N-terminal" evidence="2">
    <location>
        <begin position="31"/>
        <end position="211"/>
    </location>
</feature>
<dbReference type="Pfam" id="PF00596">
    <property type="entry name" value="Aldolase_II"/>
    <property type="match status" value="1"/>
</dbReference>
<dbReference type="FunFam" id="3.40.225.10:FF:000009">
    <property type="entry name" value="Class II aldolase/adducin N-terminal"/>
    <property type="match status" value="1"/>
</dbReference>
<dbReference type="KEGG" id="pphe:PP2015_3349"/>
<dbReference type="InterPro" id="IPR036409">
    <property type="entry name" value="Aldolase_II/adducin_N_sf"/>
</dbReference>
<evidence type="ECO:0000313" key="3">
    <source>
        <dbReference type="EMBL" id="ALO43824.1"/>
    </source>
</evidence>
<dbReference type="SMART" id="SM01007">
    <property type="entry name" value="Aldolase_II"/>
    <property type="match status" value="1"/>
</dbReference>
<dbReference type="Proteomes" id="UP000061457">
    <property type="component" value="Chromosome I"/>
</dbReference>
<evidence type="ECO:0000256" key="1">
    <source>
        <dbReference type="ARBA" id="ARBA00037961"/>
    </source>
</evidence>
<dbReference type="GO" id="GO:0005856">
    <property type="term" value="C:cytoskeleton"/>
    <property type="evidence" value="ECO:0007669"/>
    <property type="project" value="TreeGrafter"/>
</dbReference>
<dbReference type="RefSeq" id="WP_211266319.1">
    <property type="nucleotide sequence ID" value="NZ_CP013187.1"/>
</dbReference>
<proteinExistence type="inferred from homology"/>
<dbReference type="SUPFAM" id="SSF53639">
    <property type="entry name" value="AraD/HMP-PK domain-like"/>
    <property type="match status" value="1"/>
</dbReference>
<dbReference type="PATRIC" id="fig|161398.10.peg.3413"/>
<protein>
    <recommendedName>
        <fullName evidence="2">Class II aldolase/adducin N-terminal domain-containing protein</fullName>
    </recommendedName>
</protein>
<dbReference type="GO" id="GO:0051015">
    <property type="term" value="F:actin filament binding"/>
    <property type="evidence" value="ECO:0007669"/>
    <property type="project" value="TreeGrafter"/>
</dbReference>
<comment type="similarity">
    <text evidence="1">Belongs to the aldolase class II family.</text>
</comment>
<gene>
    <name evidence="3" type="ORF">PP2015_3349</name>
</gene>
<sequence>MTNQLVMNAQNQGYPTQLSTSIEGIRQDRKNKLAAAFRLFGQYGFDEGVAGHITARDPKYQDHFWVNPLGKSFSNITVSDLLLVNHKGDVVEGEGLLNGAAFTIHSHIHMHRKDVVAAAHAHSTYGKAFSTLNKELLPITQDSCAFYNDCVNFKQFGGVVLDKSEGELIVEALQRKKAMILQNHGLLTVGRSIESACWWYISLERACQVQLLAETAGKPQLIEDSVAKETQKLIGRERTGWFNFMSLYESISKQQPDLFH</sequence>
<dbReference type="PANTHER" id="PTHR10672:SF3">
    <property type="entry name" value="PROTEIN HU-LI TAI SHAO"/>
    <property type="match status" value="1"/>
</dbReference>
<dbReference type="AlphaFoldDB" id="A0A0S2K5Z6"/>
<dbReference type="Gene3D" id="3.40.225.10">
    <property type="entry name" value="Class II aldolase/adducin N-terminal domain"/>
    <property type="match status" value="1"/>
</dbReference>
<dbReference type="PANTHER" id="PTHR10672">
    <property type="entry name" value="ADDUCIN"/>
    <property type="match status" value="1"/>
</dbReference>
<dbReference type="InterPro" id="IPR001303">
    <property type="entry name" value="Aldolase_II/adducin_N"/>
</dbReference>
<dbReference type="STRING" id="161398.PP2015_3349"/>